<gene>
    <name evidence="3" type="ORF">HNQ99_003246</name>
</gene>
<dbReference type="InterPro" id="IPR037401">
    <property type="entry name" value="SnoaL-like"/>
</dbReference>
<organism evidence="3 4">
    <name type="scientific">Rhizorhapis suberifaciens</name>
    <name type="common">corky root of lettuce</name>
    <dbReference type="NCBI Taxonomy" id="13656"/>
    <lineage>
        <taxon>Bacteria</taxon>
        <taxon>Pseudomonadati</taxon>
        <taxon>Pseudomonadota</taxon>
        <taxon>Alphaproteobacteria</taxon>
        <taxon>Sphingomonadales</taxon>
        <taxon>Sphingomonadaceae</taxon>
        <taxon>Rhizorhapis</taxon>
    </lineage>
</organism>
<evidence type="ECO:0000313" key="4">
    <source>
        <dbReference type="Proteomes" id="UP000575068"/>
    </source>
</evidence>
<reference evidence="3 4" key="1">
    <citation type="submission" date="2020-08" db="EMBL/GenBank/DDBJ databases">
        <title>Genomic Encyclopedia of Type Strains, Phase IV (KMG-IV): sequencing the most valuable type-strain genomes for metagenomic binning, comparative biology and taxonomic classification.</title>
        <authorList>
            <person name="Goeker M."/>
        </authorList>
    </citation>
    <scope>NUCLEOTIDE SEQUENCE [LARGE SCALE GENOMIC DNA]</scope>
    <source>
        <strain evidence="3 4">DSM 7465</strain>
    </source>
</reference>
<dbReference type="InterPro" id="IPR032710">
    <property type="entry name" value="NTF2-like_dom_sf"/>
</dbReference>
<dbReference type="SUPFAM" id="SSF54427">
    <property type="entry name" value="NTF2-like"/>
    <property type="match status" value="1"/>
</dbReference>
<dbReference type="Proteomes" id="UP000575068">
    <property type="component" value="Unassembled WGS sequence"/>
</dbReference>
<dbReference type="RefSeq" id="WP_184477392.1">
    <property type="nucleotide sequence ID" value="NZ_JACHOV010000019.1"/>
</dbReference>
<name>A0A840HZB3_9SPHN</name>
<feature type="domain" description="SnoaL-like" evidence="2">
    <location>
        <begin position="30"/>
        <end position="163"/>
    </location>
</feature>
<dbReference type="EMBL" id="JACHOV010000019">
    <property type="protein sequence ID" value="MBB4642909.1"/>
    <property type="molecule type" value="Genomic_DNA"/>
</dbReference>
<sequence length="183" mass="20676">MANATDPFAGTSFGPQGKRPTTIEERVRLIEDHQDIARLMSLYAHYNDGGWEGQGPSHMGPSADLFVEEGVWDDCGTIGKAEGREKIRALFNTLRATPYVSHNVMNPLIDVDGDVARGHWHLIALSKWPNGRPVEDNDGHWSLAIYKVEFRRTSEGWRFTNMTINRGREMPQRGYNAPPQWSV</sequence>
<evidence type="ECO:0000259" key="2">
    <source>
        <dbReference type="Pfam" id="PF13577"/>
    </source>
</evidence>
<dbReference type="AlphaFoldDB" id="A0A840HZB3"/>
<dbReference type="Pfam" id="PF13577">
    <property type="entry name" value="SnoaL_4"/>
    <property type="match status" value="1"/>
</dbReference>
<proteinExistence type="predicted"/>
<comment type="caution">
    <text evidence="3">The sequence shown here is derived from an EMBL/GenBank/DDBJ whole genome shotgun (WGS) entry which is preliminary data.</text>
</comment>
<protein>
    <recommendedName>
        <fullName evidence="2">SnoaL-like domain-containing protein</fullName>
    </recommendedName>
</protein>
<dbReference type="Gene3D" id="3.10.450.50">
    <property type="match status" value="1"/>
</dbReference>
<evidence type="ECO:0000256" key="1">
    <source>
        <dbReference type="SAM" id="MobiDB-lite"/>
    </source>
</evidence>
<accession>A0A840HZB3</accession>
<keyword evidence="4" id="KW-1185">Reference proteome</keyword>
<evidence type="ECO:0000313" key="3">
    <source>
        <dbReference type="EMBL" id="MBB4642909.1"/>
    </source>
</evidence>
<feature type="region of interest" description="Disordered" evidence="1">
    <location>
        <begin position="1"/>
        <end position="21"/>
    </location>
</feature>